<dbReference type="NCBIfam" id="TIGR00530">
    <property type="entry name" value="AGP_acyltrn"/>
    <property type="match status" value="1"/>
</dbReference>
<proteinExistence type="inferred from homology"/>
<dbReference type="InterPro" id="IPR004552">
    <property type="entry name" value="AGP_acyltrans"/>
</dbReference>
<evidence type="ECO:0000259" key="11">
    <source>
        <dbReference type="SMART" id="SM00563"/>
    </source>
</evidence>
<evidence type="ECO:0000256" key="8">
    <source>
        <dbReference type="ARBA" id="ARBA00023315"/>
    </source>
</evidence>
<evidence type="ECO:0000256" key="10">
    <source>
        <dbReference type="SAM" id="Phobius"/>
    </source>
</evidence>
<comment type="pathway">
    <text evidence="3">Lipid metabolism.</text>
</comment>
<keyword evidence="7 9" id="KW-0808">Transferase</keyword>
<evidence type="ECO:0000256" key="2">
    <source>
        <dbReference type="ARBA" id="ARBA00004728"/>
    </source>
</evidence>
<accession>A0ABP9N6R6</accession>
<dbReference type="PANTHER" id="PTHR10434:SF11">
    <property type="entry name" value="1-ACYL-SN-GLYCEROL-3-PHOSPHATE ACYLTRANSFERASE"/>
    <property type="match status" value="1"/>
</dbReference>
<dbReference type="InterPro" id="IPR002123">
    <property type="entry name" value="Plipid/glycerol_acylTrfase"/>
</dbReference>
<keyword evidence="8 9" id="KW-0012">Acyltransferase</keyword>
<name>A0ABP9N6R6_9GAMM</name>
<keyword evidence="10" id="KW-1133">Transmembrane helix</keyword>
<dbReference type="Pfam" id="PF01553">
    <property type="entry name" value="Acyltransferase"/>
    <property type="match status" value="1"/>
</dbReference>
<keyword evidence="9" id="KW-1208">Phospholipid metabolism</keyword>
<feature type="transmembrane region" description="Helical" evidence="10">
    <location>
        <begin position="35"/>
        <end position="56"/>
    </location>
</feature>
<sequence>MIFLFRMVFGIILAILICIFGVIFCLFSPRNPNHVARFAHIFGSVLTPLFGLKLVLRQYPDINKAGNCVFIANHQNNYDILVAGQIVQPGTVTVGKKSLVWIPFFGPLYWLSGNILLDRDNKSKARDTLSQVVNEIKTKALSIWMFPEGTRSRGRGLLPFKTGAFRAAIAAGVPVVPICVSNTNNIKLNRFNNGHMIVEMLEPIDTKDMKKEDAKALMERCYQLMSDKIAQLDQEAAILDKKKA</sequence>
<evidence type="ECO:0000256" key="6">
    <source>
        <dbReference type="ARBA" id="ARBA00016139"/>
    </source>
</evidence>
<gene>
    <name evidence="12" type="primary">plsC</name>
    <name evidence="12" type="ORF">GCM10023211_15790</name>
</gene>
<dbReference type="EC" id="2.3.1.51" evidence="5 9"/>
<dbReference type="EMBL" id="BAABHY010000001">
    <property type="protein sequence ID" value="GAA5110914.1"/>
    <property type="molecule type" value="Genomic_DNA"/>
</dbReference>
<comment type="similarity">
    <text evidence="4 9">Belongs to the 1-acyl-sn-glycerol-3-phosphate acyltransferase family.</text>
</comment>
<evidence type="ECO:0000256" key="9">
    <source>
        <dbReference type="RuleBase" id="RU361267"/>
    </source>
</evidence>
<organism evidence="12 13">
    <name type="scientific">Orbus sasakiae</name>
    <dbReference type="NCBI Taxonomy" id="1078475"/>
    <lineage>
        <taxon>Bacteria</taxon>
        <taxon>Pseudomonadati</taxon>
        <taxon>Pseudomonadota</taxon>
        <taxon>Gammaproteobacteria</taxon>
        <taxon>Orbales</taxon>
        <taxon>Orbaceae</taxon>
        <taxon>Orbus</taxon>
    </lineage>
</organism>
<keyword evidence="9" id="KW-0444">Lipid biosynthesis</keyword>
<keyword evidence="10" id="KW-0812">Transmembrane</keyword>
<evidence type="ECO:0000313" key="13">
    <source>
        <dbReference type="Proteomes" id="UP001500171"/>
    </source>
</evidence>
<dbReference type="CDD" id="cd07989">
    <property type="entry name" value="LPLAT_AGPAT-like"/>
    <property type="match status" value="1"/>
</dbReference>
<dbReference type="PANTHER" id="PTHR10434">
    <property type="entry name" value="1-ACYL-SN-GLYCEROL-3-PHOSPHATE ACYLTRANSFERASE"/>
    <property type="match status" value="1"/>
</dbReference>
<evidence type="ECO:0000256" key="5">
    <source>
        <dbReference type="ARBA" id="ARBA00013211"/>
    </source>
</evidence>
<reference evidence="13" key="1">
    <citation type="journal article" date="2019" name="Int. J. Syst. Evol. Microbiol.">
        <title>The Global Catalogue of Microorganisms (GCM) 10K type strain sequencing project: providing services to taxonomists for standard genome sequencing and annotation.</title>
        <authorList>
            <consortium name="The Broad Institute Genomics Platform"/>
            <consortium name="The Broad Institute Genome Sequencing Center for Infectious Disease"/>
            <person name="Wu L."/>
            <person name="Ma J."/>
        </authorList>
    </citation>
    <scope>NUCLEOTIDE SEQUENCE [LARGE SCALE GENOMIC DNA]</scope>
    <source>
        <strain evidence="13">JCM 18050</strain>
    </source>
</reference>
<comment type="domain">
    <text evidence="9">The HXXXXD motif is essential for acyltransferase activity and may constitute the binding site for the phosphate moiety of the glycerol-3-phosphate.</text>
</comment>
<keyword evidence="9" id="KW-0443">Lipid metabolism</keyword>
<comment type="caution">
    <text evidence="12">The sequence shown here is derived from an EMBL/GenBank/DDBJ whole genome shotgun (WGS) entry which is preliminary data.</text>
</comment>
<feature type="transmembrane region" description="Helical" evidence="10">
    <location>
        <begin position="7"/>
        <end position="29"/>
    </location>
</feature>
<dbReference type="SMART" id="SM00563">
    <property type="entry name" value="PlsC"/>
    <property type="match status" value="1"/>
</dbReference>
<keyword evidence="13" id="KW-1185">Reference proteome</keyword>
<comment type="pathway">
    <text evidence="2">Phospholipid metabolism; CDP-diacylglycerol biosynthesis; CDP-diacylglycerol from sn-glycerol 3-phosphate: step 2/3.</text>
</comment>
<keyword evidence="9" id="KW-0594">Phospholipid biosynthesis</keyword>
<evidence type="ECO:0000256" key="7">
    <source>
        <dbReference type="ARBA" id="ARBA00022679"/>
    </source>
</evidence>
<evidence type="ECO:0000256" key="4">
    <source>
        <dbReference type="ARBA" id="ARBA00008655"/>
    </source>
</evidence>
<protein>
    <recommendedName>
        <fullName evidence="6 9">1-acyl-sn-glycerol-3-phosphate acyltransferase</fullName>
        <ecNumber evidence="5 9">2.3.1.51</ecNumber>
    </recommendedName>
</protein>
<evidence type="ECO:0000256" key="1">
    <source>
        <dbReference type="ARBA" id="ARBA00001141"/>
    </source>
</evidence>
<dbReference type="RefSeq" id="WP_345490649.1">
    <property type="nucleotide sequence ID" value="NZ_BAABHY010000001.1"/>
</dbReference>
<evidence type="ECO:0000313" key="12">
    <source>
        <dbReference type="EMBL" id="GAA5110914.1"/>
    </source>
</evidence>
<comment type="catalytic activity">
    <reaction evidence="1 9">
        <text>a 1-acyl-sn-glycero-3-phosphate + an acyl-CoA = a 1,2-diacyl-sn-glycero-3-phosphate + CoA</text>
        <dbReference type="Rhea" id="RHEA:19709"/>
        <dbReference type="ChEBI" id="CHEBI:57287"/>
        <dbReference type="ChEBI" id="CHEBI:57970"/>
        <dbReference type="ChEBI" id="CHEBI:58342"/>
        <dbReference type="ChEBI" id="CHEBI:58608"/>
        <dbReference type="EC" id="2.3.1.51"/>
    </reaction>
</comment>
<evidence type="ECO:0000256" key="3">
    <source>
        <dbReference type="ARBA" id="ARBA00005189"/>
    </source>
</evidence>
<dbReference type="Proteomes" id="UP001500171">
    <property type="component" value="Unassembled WGS sequence"/>
</dbReference>
<keyword evidence="10" id="KW-0472">Membrane</keyword>
<feature type="domain" description="Phospholipid/glycerol acyltransferase" evidence="11">
    <location>
        <begin position="68"/>
        <end position="183"/>
    </location>
</feature>
<dbReference type="SUPFAM" id="SSF69593">
    <property type="entry name" value="Glycerol-3-phosphate (1)-acyltransferase"/>
    <property type="match status" value="1"/>
</dbReference>